<reference evidence="4 5" key="1">
    <citation type="submission" date="2019-07" db="EMBL/GenBank/DDBJ databases">
        <title>The draft genome sequence of Aquimarina algiphila M91.</title>
        <authorList>
            <person name="Meng X."/>
        </authorList>
    </citation>
    <scope>NUCLEOTIDE SEQUENCE [LARGE SCALE GENOMIC DNA]</scope>
    <source>
        <strain evidence="4 5">M91</strain>
    </source>
</reference>
<accession>A0A554VBY7</accession>
<dbReference type="AlphaFoldDB" id="A0A554VBY7"/>
<dbReference type="InterPro" id="IPR050624">
    <property type="entry name" value="HTH-type_Tx_Regulator"/>
</dbReference>
<dbReference type="Proteomes" id="UP000318833">
    <property type="component" value="Unassembled WGS sequence"/>
</dbReference>
<dbReference type="PANTHER" id="PTHR43479:SF11">
    <property type="entry name" value="ACREF_ENVCD OPERON REPRESSOR-RELATED"/>
    <property type="match status" value="1"/>
</dbReference>
<evidence type="ECO:0000313" key="5">
    <source>
        <dbReference type="Proteomes" id="UP000318833"/>
    </source>
</evidence>
<sequence>MVRVKDETKRLAIVENTLDIVFEKGFAGVKMATLAKKIGISVSTLYVYYKNKEDLIISIATELIERETKRSSNSITADLPFKLKIKAIWVYWINFSINHSKEMNFITQVKKSPYYDKVPEAVRETKSRLGTDLFELGKKEGLIKNVSNEILESTMGAILLETVNLIIDKKLKLNKKDIDLMFSFAWDAIKS</sequence>
<dbReference type="RefSeq" id="WP_143918644.1">
    <property type="nucleotide sequence ID" value="NZ_CANMIK010000058.1"/>
</dbReference>
<protein>
    <submittedName>
        <fullName evidence="4">TetR/AcrR family transcriptional regulator</fullName>
    </submittedName>
</protein>
<dbReference type="Pfam" id="PF00440">
    <property type="entry name" value="TetR_N"/>
    <property type="match status" value="1"/>
</dbReference>
<dbReference type="PRINTS" id="PR00455">
    <property type="entry name" value="HTHTETR"/>
</dbReference>
<name>A0A554VBY7_9FLAO</name>
<feature type="domain" description="HTH tetR-type" evidence="3">
    <location>
        <begin position="7"/>
        <end position="67"/>
    </location>
</feature>
<dbReference type="InterPro" id="IPR001647">
    <property type="entry name" value="HTH_TetR"/>
</dbReference>
<evidence type="ECO:0000256" key="1">
    <source>
        <dbReference type="ARBA" id="ARBA00023125"/>
    </source>
</evidence>
<comment type="caution">
    <text evidence="4">The sequence shown here is derived from an EMBL/GenBank/DDBJ whole genome shotgun (WGS) entry which is preliminary data.</text>
</comment>
<evidence type="ECO:0000313" key="4">
    <source>
        <dbReference type="EMBL" id="TSE04171.1"/>
    </source>
</evidence>
<dbReference type="Gene3D" id="1.10.357.10">
    <property type="entry name" value="Tetracycline Repressor, domain 2"/>
    <property type="match status" value="1"/>
</dbReference>
<organism evidence="4 5">
    <name type="scientific">Aquimarina algiphila</name>
    <dbReference type="NCBI Taxonomy" id="2047982"/>
    <lineage>
        <taxon>Bacteria</taxon>
        <taxon>Pseudomonadati</taxon>
        <taxon>Bacteroidota</taxon>
        <taxon>Flavobacteriia</taxon>
        <taxon>Flavobacteriales</taxon>
        <taxon>Flavobacteriaceae</taxon>
        <taxon>Aquimarina</taxon>
    </lineage>
</organism>
<dbReference type="GO" id="GO:0003677">
    <property type="term" value="F:DNA binding"/>
    <property type="evidence" value="ECO:0007669"/>
    <property type="project" value="UniProtKB-UniRule"/>
</dbReference>
<gene>
    <name evidence="4" type="ORF">FOF46_27070</name>
</gene>
<dbReference type="PANTHER" id="PTHR43479">
    <property type="entry name" value="ACREF/ENVCD OPERON REPRESSOR-RELATED"/>
    <property type="match status" value="1"/>
</dbReference>
<dbReference type="SUPFAM" id="SSF46689">
    <property type="entry name" value="Homeodomain-like"/>
    <property type="match status" value="1"/>
</dbReference>
<feature type="DNA-binding region" description="H-T-H motif" evidence="2">
    <location>
        <begin position="30"/>
        <end position="49"/>
    </location>
</feature>
<keyword evidence="5" id="KW-1185">Reference proteome</keyword>
<evidence type="ECO:0000256" key="2">
    <source>
        <dbReference type="PROSITE-ProRule" id="PRU00335"/>
    </source>
</evidence>
<dbReference type="PROSITE" id="PS50977">
    <property type="entry name" value="HTH_TETR_2"/>
    <property type="match status" value="1"/>
</dbReference>
<dbReference type="OrthoDB" id="6430772at2"/>
<keyword evidence="1 2" id="KW-0238">DNA-binding</keyword>
<proteinExistence type="predicted"/>
<evidence type="ECO:0000259" key="3">
    <source>
        <dbReference type="PROSITE" id="PS50977"/>
    </source>
</evidence>
<dbReference type="InterPro" id="IPR009057">
    <property type="entry name" value="Homeodomain-like_sf"/>
</dbReference>
<dbReference type="EMBL" id="VLNR01000086">
    <property type="protein sequence ID" value="TSE04171.1"/>
    <property type="molecule type" value="Genomic_DNA"/>
</dbReference>